<dbReference type="InterPro" id="IPR018108">
    <property type="entry name" value="MCP_transmembrane"/>
</dbReference>
<evidence type="ECO:0000256" key="3">
    <source>
        <dbReference type="ARBA" id="ARBA00022448"/>
    </source>
</evidence>
<keyword evidence="4 9" id="KW-0812">Transmembrane</keyword>
<feature type="repeat" description="Solcar" evidence="9">
    <location>
        <begin position="216"/>
        <end position="306"/>
    </location>
</feature>
<sequence length="326" mass="35033">MEFWPEFLASTSGSEFVAGGSGGMAGVMAGHPLDTIRIRLQQPRLPSSSAPDSAIALIRHIVATEGPTALFKGMASPLATIAFQNAVSFQTYALLSRALVDPSKQAQAQHQQPLSYERVALAGIGAGTIQTLILSPVDLIKIRLQLQTARRSVRGTSSLGPLTLARNIFRKEGIRGLYRGWGITVLRDAPSHGVYFGSYEFIREKLHPGCRSNGQETLLTMLTAGGLAGSLSWLCCYPLDVVKSRLQAQGGVGGSGTRYKGIIDCFQISVREEGFHVLFRGLGTSLARAYLVNGAIFSAYESTLRFLSPRSPPQSETNLGLRPISP</sequence>
<organism evidence="11 12">
    <name type="scientific">Sphagnum troendelagicum</name>
    <dbReference type="NCBI Taxonomy" id="128251"/>
    <lineage>
        <taxon>Eukaryota</taxon>
        <taxon>Viridiplantae</taxon>
        <taxon>Streptophyta</taxon>
        <taxon>Embryophyta</taxon>
        <taxon>Bryophyta</taxon>
        <taxon>Sphagnophytina</taxon>
        <taxon>Sphagnopsida</taxon>
        <taxon>Sphagnales</taxon>
        <taxon>Sphagnaceae</taxon>
        <taxon>Sphagnum</taxon>
    </lineage>
</organism>
<feature type="repeat" description="Solcar" evidence="9">
    <location>
        <begin position="10"/>
        <end position="98"/>
    </location>
</feature>
<dbReference type="PANTHER" id="PTHR45624">
    <property type="entry name" value="MITOCHONDRIAL BASIC AMINO ACIDS TRANSPORTER-RELATED"/>
    <property type="match status" value="1"/>
</dbReference>
<dbReference type="InterPro" id="IPR050567">
    <property type="entry name" value="Mitochondrial_Carrier"/>
</dbReference>
<gene>
    <name evidence="11" type="ORF">CSSPTR1EN2_LOCUS9097</name>
</gene>
<feature type="repeat" description="Solcar" evidence="9">
    <location>
        <begin position="114"/>
        <end position="205"/>
    </location>
</feature>
<evidence type="ECO:0008006" key="13">
    <source>
        <dbReference type="Google" id="ProtNLM"/>
    </source>
</evidence>
<keyword evidence="6" id="KW-1133">Transmembrane helix</keyword>
<comment type="subcellular location">
    <subcellularLocation>
        <location evidence="1">Mitochondrion membrane</location>
        <topology evidence="1">Multi-pass membrane protein</topology>
    </subcellularLocation>
</comment>
<dbReference type="InterPro" id="IPR023395">
    <property type="entry name" value="MCP_dom_sf"/>
</dbReference>
<evidence type="ECO:0000256" key="9">
    <source>
        <dbReference type="PROSITE-ProRule" id="PRU00282"/>
    </source>
</evidence>
<evidence type="ECO:0000256" key="6">
    <source>
        <dbReference type="ARBA" id="ARBA00022989"/>
    </source>
</evidence>
<evidence type="ECO:0000313" key="12">
    <source>
        <dbReference type="Proteomes" id="UP001497512"/>
    </source>
</evidence>
<dbReference type="Gene3D" id="1.50.40.10">
    <property type="entry name" value="Mitochondrial carrier domain"/>
    <property type="match status" value="2"/>
</dbReference>
<dbReference type="SUPFAM" id="SSF103506">
    <property type="entry name" value="Mitochondrial carrier"/>
    <property type="match status" value="1"/>
</dbReference>
<evidence type="ECO:0000256" key="1">
    <source>
        <dbReference type="ARBA" id="ARBA00004225"/>
    </source>
</evidence>
<evidence type="ECO:0000256" key="4">
    <source>
        <dbReference type="ARBA" id="ARBA00022692"/>
    </source>
</evidence>
<evidence type="ECO:0000256" key="7">
    <source>
        <dbReference type="ARBA" id="ARBA00023128"/>
    </source>
</evidence>
<dbReference type="PANTHER" id="PTHR45624:SF10">
    <property type="entry name" value="SLC (SOLUTE CARRIER) HOMOLOG"/>
    <property type="match status" value="1"/>
</dbReference>
<comment type="similarity">
    <text evidence="2 10">Belongs to the mitochondrial carrier (TC 2.A.29) family.</text>
</comment>
<dbReference type="PRINTS" id="PR00926">
    <property type="entry name" value="MITOCARRIER"/>
</dbReference>
<keyword evidence="8 9" id="KW-0472">Membrane</keyword>
<dbReference type="Pfam" id="PF00153">
    <property type="entry name" value="Mito_carr"/>
    <property type="match status" value="3"/>
</dbReference>
<dbReference type="PROSITE" id="PS50920">
    <property type="entry name" value="SOLCAR"/>
    <property type="match status" value="3"/>
</dbReference>
<accession>A0ABP0TY79</accession>
<protein>
    <recommendedName>
        <fullName evidence="13">Mitochondrial carrier protein</fullName>
    </recommendedName>
</protein>
<keyword evidence="3 10" id="KW-0813">Transport</keyword>
<keyword evidence="7" id="KW-0496">Mitochondrion</keyword>
<evidence type="ECO:0000256" key="8">
    <source>
        <dbReference type="ARBA" id="ARBA00023136"/>
    </source>
</evidence>
<evidence type="ECO:0000256" key="10">
    <source>
        <dbReference type="RuleBase" id="RU000488"/>
    </source>
</evidence>
<evidence type="ECO:0000256" key="2">
    <source>
        <dbReference type="ARBA" id="ARBA00006375"/>
    </source>
</evidence>
<evidence type="ECO:0000256" key="5">
    <source>
        <dbReference type="ARBA" id="ARBA00022737"/>
    </source>
</evidence>
<dbReference type="InterPro" id="IPR002067">
    <property type="entry name" value="MCP"/>
</dbReference>
<reference evidence="11" key="1">
    <citation type="submission" date="2024-02" db="EMBL/GenBank/DDBJ databases">
        <authorList>
            <consortium name="ELIXIR-Norway"/>
            <consortium name="Elixir Norway"/>
        </authorList>
    </citation>
    <scope>NUCLEOTIDE SEQUENCE</scope>
</reference>
<dbReference type="EMBL" id="OZ019908">
    <property type="protein sequence ID" value="CAK9208019.1"/>
    <property type="molecule type" value="Genomic_DNA"/>
</dbReference>
<evidence type="ECO:0000313" key="11">
    <source>
        <dbReference type="EMBL" id="CAK9208019.1"/>
    </source>
</evidence>
<name>A0ABP0TY79_9BRYO</name>
<keyword evidence="5" id="KW-0677">Repeat</keyword>
<dbReference type="Proteomes" id="UP001497512">
    <property type="component" value="Chromosome 16"/>
</dbReference>
<keyword evidence="12" id="KW-1185">Reference proteome</keyword>
<proteinExistence type="inferred from homology"/>